<dbReference type="GO" id="GO:0004065">
    <property type="term" value="F:arylsulfatase activity"/>
    <property type="evidence" value="ECO:0007669"/>
    <property type="project" value="TreeGrafter"/>
</dbReference>
<keyword evidence="8" id="KW-0808">Transferase</keyword>
<evidence type="ECO:0000256" key="5">
    <source>
        <dbReference type="ARBA" id="ARBA00022801"/>
    </source>
</evidence>
<comment type="cofactor">
    <cofactor evidence="1">
        <name>Ca(2+)</name>
        <dbReference type="ChEBI" id="CHEBI:29108"/>
    </cofactor>
</comment>
<evidence type="ECO:0000313" key="8">
    <source>
        <dbReference type="EMBL" id="QQL44173.1"/>
    </source>
</evidence>
<evidence type="ECO:0000256" key="4">
    <source>
        <dbReference type="ARBA" id="ARBA00022729"/>
    </source>
</evidence>
<dbReference type="AlphaFoldDB" id="A0A6B3L365"/>
<dbReference type="PANTHER" id="PTHR42693">
    <property type="entry name" value="ARYLSULFATASE FAMILY MEMBER"/>
    <property type="match status" value="1"/>
</dbReference>
<protein>
    <submittedName>
        <fullName evidence="8">Sulfatase-like hydrolase/transferase</fullName>
    </submittedName>
</protein>
<reference evidence="8 9" key="1">
    <citation type="submission" date="2020-12" db="EMBL/GenBank/DDBJ databases">
        <title>Sulforoseuscoccus oceanibium gen. nov., sp. nov., a representative of the phylum Verrucomicrobia with special cytoplasmic membrane, and proposal of Sulforoseuscoccusaceae fam. nov.</title>
        <authorList>
            <person name="Xi F."/>
        </authorList>
    </citation>
    <scope>NUCLEOTIDE SEQUENCE [LARGE SCALE GENOMIC DNA]</scope>
    <source>
        <strain evidence="8 9">T37</strain>
    </source>
</reference>
<accession>A0A6B3L365</accession>
<dbReference type="GO" id="GO:0016740">
    <property type="term" value="F:transferase activity"/>
    <property type="evidence" value="ECO:0007669"/>
    <property type="project" value="UniProtKB-KW"/>
</dbReference>
<evidence type="ECO:0000256" key="2">
    <source>
        <dbReference type="ARBA" id="ARBA00008779"/>
    </source>
</evidence>
<dbReference type="KEGG" id="soa:G3M56_009725"/>
<dbReference type="InterPro" id="IPR050738">
    <property type="entry name" value="Sulfatase"/>
</dbReference>
<keyword evidence="4" id="KW-0732">Signal</keyword>
<dbReference type="EMBL" id="CP066776">
    <property type="protein sequence ID" value="QQL44173.1"/>
    <property type="molecule type" value="Genomic_DNA"/>
</dbReference>
<dbReference type="PANTHER" id="PTHR42693:SF42">
    <property type="entry name" value="ARYLSULFATASE G"/>
    <property type="match status" value="1"/>
</dbReference>
<dbReference type="InterPro" id="IPR000917">
    <property type="entry name" value="Sulfatase_N"/>
</dbReference>
<dbReference type="CDD" id="cd16155">
    <property type="entry name" value="sulfatase_like"/>
    <property type="match status" value="1"/>
</dbReference>
<feature type="domain" description="Sulfatase N-terminal" evidence="7">
    <location>
        <begin position="30"/>
        <end position="352"/>
    </location>
</feature>
<gene>
    <name evidence="8" type="ORF">G3M56_009725</name>
</gene>
<sequence>MIAKIFLPVCVAALSALLSANGHADGATRPNVLVLFSDDHQDAAVRAMGCDEIITPHLDQLAKQGVVFRNAHAEIPTCQPSRASILTGCSAFTHGVMHPRYTESFRRPLAPNSWTEVFRQAGYRTFWTGKWNTWGSPSDFGVSETSRVFKGGMGSHQLSFDEGGEVVRGFSSTLFADAAIRFLRSTSGDDRPFFATVAFTAPHDPRTPPAEYRALYPDGEVSLPPAYLAEHPFDDGYFGIRDEKLLPRPRTKGAVRGEIAAYYGMITQMDAQIGRILQALRDAGKTDNTIVIYLGDHGLAVGNHGLLGKMSMYSHSVRTPLIIAGPGVPQGGVRDALVYLYDLFPTTAAMVGVEVPESVEGVDFSEVIRGEKADAREFIYGANANLQRMVRDARYKLVRYYRDEARGIGSDRYVFFDLKEDPNELRNLVDEGEHQERIAAFKRYLRDWQVRVADPYRGRE</sequence>
<comment type="similarity">
    <text evidence="2">Belongs to the sulfatase family.</text>
</comment>
<keyword evidence="5 8" id="KW-0378">Hydrolase</keyword>
<evidence type="ECO:0000313" key="9">
    <source>
        <dbReference type="Proteomes" id="UP000475117"/>
    </source>
</evidence>
<dbReference type="Pfam" id="PF00884">
    <property type="entry name" value="Sulfatase"/>
    <property type="match status" value="1"/>
</dbReference>
<proteinExistence type="inferred from homology"/>
<dbReference type="SUPFAM" id="SSF53649">
    <property type="entry name" value="Alkaline phosphatase-like"/>
    <property type="match status" value="1"/>
</dbReference>
<keyword evidence="3" id="KW-0479">Metal-binding</keyword>
<name>A0A6B3L365_9BACT</name>
<evidence type="ECO:0000256" key="1">
    <source>
        <dbReference type="ARBA" id="ARBA00001913"/>
    </source>
</evidence>
<dbReference type="RefSeq" id="WP_164362474.1">
    <property type="nucleotide sequence ID" value="NZ_CP066776.1"/>
</dbReference>
<organism evidence="8 9">
    <name type="scientific">Sulfuriroseicoccus oceanibius</name>
    <dbReference type="NCBI Taxonomy" id="2707525"/>
    <lineage>
        <taxon>Bacteria</taxon>
        <taxon>Pseudomonadati</taxon>
        <taxon>Verrucomicrobiota</taxon>
        <taxon>Verrucomicrobiia</taxon>
        <taxon>Verrucomicrobiales</taxon>
        <taxon>Verrucomicrobiaceae</taxon>
        <taxon>Sulfuriroseicoccus</taxon>
    </lineage>
</organism>
<evidence type="ECO:0000259" key="7">
    <source>
        <dbReference type="Pfam" id="PF00884"/>
    </source>
</evidence>
<keyword evidence="6" id="KW-0106">Calcium</keyword>
<evidence type="ECO:0000256" key="3">
    <source>
        <dbReference type="ARBA" id="ARBA00022723"/>
    </source>
</evidence>
<evidence type="ECO:0000256" key="6">
    <source>
        <dbReference type="ARBA" id="ARBA00022837"/>
    </source>
</evidence>
<dbReference type="GO" id="GO:0046872">
    <property type="term" value="F:metal ion binding"/>
    <property type="evidence" value="ECO:0007669"/>
    <property type="project" value="UniProtKB-KW"/>
</dbReference>
<keyword evidence="9" id="KW-1185">Reference proteome</keyword>
<dbReference type="Proteomes" id="UP000475117">
    <property type="component" value="Chromosome"/>
</dbReference>
<dbReference type="Gene3D" id="3.40.720.10">
    <property type="entry name" value="Alkaline Phosphatase, subunit A"/>
    <property type="match status" value="1"/>
</dbReference>
<dbReference type="InterPro" id="IPR017850">
    <property type="entry name" value="Alkaline_phosphatase_core_sf"/>
</dbReference>